<organism evidence="1 2">
    <name type="scientific">Sphingobacterium zeae</name>
    <dbReference type="NCBI Taxonomy" id="1776859"/>
    <lineage>
        <taxon>Bacteria</taxon>
        <taxon>Pseudomonadati</taxon>
        <taxon>Bacteroidota</taxon>
        <taxon>Sphingobacteriia</taxon>
        <taxon>Sphingobacteriales</taxon>
        <taxon>Sphingobacteriaceae</taxon>
        <taxon>Sphingobacterium</taxon>
    </lineage>
</organism>
<dbReference type="EMBL" id="JAUTBA010000001">
    <property type="protein sequence ID" value="MDQ1150951.1"/>
    <property type="molecule type" value="Genomic_DNA"/>
</dbReference>
<protein>
    <submittedName>
        <fullName evidence="1">Uncharacterized protein</fullName>
    </submittedName>
</protein>
<keyword evidence="2" id="KW-1185">Reference proteome</keyword>
<evidence type="ECO:0000313" key="1">
    <source>
        <dbReference type="EMBL" id="MDQ1150951.1"/>
    </source>
</evidence>
<gene>
    <name evidence="1" type="ORF">QE382_002935</name>
</gene>
<accession>A0ABU0U7L4</accession>
<sequence>MPHPSKCKHHHFLFSSKTNPKFSTCVHLINKLKPSICIMEQTFDYVHELLNRQMALRAKIEESPIAGDINMIYGQDFYQEEVRAMGLAMIRDGWDLEGEQLIQDYVAEHYPERTNDELIWINKMMHYLEAVTDTFIDNLRAAGYKWLQGNVDMPNENALFYPVHEIDEFGALSAKLGINNLIDLKNSDELENLQGWIYYRSGSK</sequence>
<reference evidence="1 2" key="1">
    <citation type="submission" date="2023-07" db="EMBL/GenBank/DDBJ databases">
        <title>Functional and genomic diversity of the sorghum phyllosphere microbiome.</title>
        <authorList>
            <person name="Shade A."/>
        </authorList>
    </citation>
    <scope>NUCLEOTIDE SEQUENCE [LARGE SCALE GENOMIC DNA]</scope>
    <source>
        <strain evidence="1 2">SORGH_AS_0892</strain>
    </source>
</reference>
<dbReference type="Proteomes" id="UP001244640">
    <property type="component" value="Unassembled WGS sequence"/>
</dbReference>
<proteinExistence type="predicted"/>
<comment type="caution">
    <text evidence="1">The sequence shown here is derived from an EMBL/GenBank/DDBJ whole genome shotgun (WGS) entry which is preliminary data.</text>
</comment>
<name>A0ABU0U7L4_9SPHI</name>
<evidence type="ECO:0000313" key="2">
    <source>
        <dbReference type="Proteomes" id="UP001244640"/>
    </source>
</evidence>